<comment type="caution">
    <text evidence="2">The sequence shown here is derived from an EMBL/GenBank/DDBJ whole genome shotgun (WGS) entry which is preliminary data.</text>
</comment>
<evidence type="ECO:0008006" key="4">
    <source>
        <dbReference type="Google" id="ProtNLM"/>
    </source>
</evidence>
<proteinExistence type="predicted"/>
<keyword evidence="1" id="KW-0812">Transmembrane</keyword>
<keyword evidence="1" id="KW-0472">Membrane</keyword>
<sequence>MKKKNLFIVVFITILCVTFLTSSVWAGEKHRYRWEGIAIGVGAVMLGHALFNQYRPRDLHPAPGYIHRPPSSPRLHGHWEMRRAWIPPTYERVWNPGHYNHKGRWVPGRWIEAVKKPGYWSKKREWVGRLHHRYSH</sequence>
<dbReference type="Proteomes" id="UP000605201">
    <property type="component" value="Unassembled WGS sequence"/>
</dbReference>
<evidence type="ECO:0000313" key="2">
    <source>
        <dbReference type="EMBL" id="MBC8434193.1"/>
    </source>
</evidence>
<dbReference type="AlphaFoldDB" id="A0A8J6P3X4"/>
<name>A0A8J6P3X4_9BACT</name>
<dbReference type="EMBL" id="JACNIG010000396">
    <property type="protein sequence ID" value="MBC8434193.1"/>
    <property type="molecule type" value="Genomic_DNA"/>
</dbReference>
<gene>
    <name evidence="2" type="ORF">H8D96_19975</name>
</gene>
<feature type="transmembrane region" description="Helical" evidence="1">
    <location>
        <begin position="36"/>
        <end position="54"/>
    </location>
</feature>
<evidence type="ECO:0000256" key="1">
    <source>
        <dbReference type="SAM" id="Phobius"/>
    </source>
</evidence>
<accession>A0A8J6P3X4</accession>
<evidence type="ECO:0000313" key="3">
    <source>
        <dbReference type="Proteomes" id="UP000605201"/>
    </source>
</evidence>
<organism evidence="2 3">
    <name type="scientific">Candidatus Desulfatibia vada</name>
    <dbReference type="NCBI Taxonomy" id="2841696"/>
    <lineage>
        <taxon>Bacteria</taxon>
        <taxon>Pseudomonadati</taxon>
        <taxon>Thermodesulfobacteriota</taxon>
        <taxon>Desulfobacteria</taxon>
        <taxon>Desulfobacterales</taxon>
        <taxon>Desulfobacterales incertae sedis</taxon>
        <taxon>Candidatus Desulfatibia</taxon>
    </lineage>
</organism>
<reference evidence="2 3" key="1">
    <citation type="submission" date="2020-08" db="EMBL/GenBank/DDBJ databases">
        <title>Bridging the membrane lipid divide: bacteria of the FCB group superphylum have the potential to synthesize archaeal ether lipids.</title>
        <authorList>
            <person name="Villanueva L."/>
            <person name="Von Meijenfeldt F.A.B."/>
            <person name="Westbye A.B."/>
            <person name="Yadav S."/>
            <person name="Hopmans E.C."/>
            <person name="Dutilh B.E."/>
            <person name="Sinninghe Damste J.S."/>
        </authorList>
    </citation>
    <scope>NUCLEOTIDE SEQUENCE [LARGE SCALE GENOMIC DNA]</scope>
    <source>
        <strain evidence="2">NIOZ-UU17</strain>
    </source>
</reference>
<keyword evidence="1" id="KW-1133">Transmembrane helix</keyword>
<protein>
    <recommendedName>
        <fullName evidence="4">BcpO-related WXXGXW repeat protein</fullName>
    </recommendedName>
</protein>